<proteinExistence type="predicted"/>
<gene>
    <name evidence="2" type="ORF">GCM10023169_26280</name>
</gene>
<dbReference type="InterPro" id="IPR051908">
    <property type="entry name" value="Ribosomal_N-acetyltransferase"/>
</dbReference>
<dbReference type="Pfam" id="PF13302">
    <property type="entry name" value="Acetyltransf_3"/>
    <property type="match status" value="1"/>
</dbReference>
<accession>A0ABP8LC72</accession>
<dbReference type="SUPFAM" id="SSF55729">
    <property type="entry name" value="Acyl-CoA N-acyltransferases (Nat)"/>
    <property type="match status" value="1"/>
</dbReference>
<evidence type="ECO:0000313" key="3">
    <source>
        <dbReference type="Proteomes" id="UP001500622"/>
    </source>
</evidence>
<name>A0ABP8LC72_9MICO</name>
<organism evidence="2 3">
    <name type="scientific">Georgenia halophila</name>
    <dbReference type="NCBI Taxonomy" id="620889"/>
    <lineage>
        <taxon>Bacteria</taxon>
        <taxon>Bacillati</taxon>
        <taxon>Actinomycetota</taxon>
        <taxon>Actinomycetes</taxon>
        <taxon>Micrococcales</taxon>
        <taxon>Bogoriellaceae</taxon>
        <taxon>Georgenia</taxon>
    </lineage>
</organism>
<sequence length="215" mass="23787">MLTLEEIWPPYALRVTCGDLEMRTVREADVPELVDLVLDGVHPIGSMPFYFPWTAAPREELPANYLRFVSGLKANFDTGSPSLELVVRRVGEVVGMQGFGGKDFKITRTGETGSWLAMRHQGRGIGTRMRQMICAFAFDVLGAEEITSGAFEDNPASLAVSRKVGYRPNGTRRLSRQGTVAVLQDLVLTPEDFVRGEPVTVEGTEPLLRFLELDV</sequence>
<dbReference type="PANTHER" id="PTHR43441">
    <property type="entry name" value="RIBOSOMAL-PROTEIN-SERINE ACETYLTRANSFERASE"/>
    <property type="match status" value="1"/>
</dbReference>
<dbReference type="PROSITE" id="PS51186">
    <property type="entry name" value="GNAT"/>
    <property type="match status" value="1"/>
</dbReference>
<dbReference type="EMBL" id="BAABGN010000011">
    <property type="protein sequence ID" value="GAA4426931.1"/>
    <property type="molecule type" value="Genomic_DNA"/>
</dbReference>
<keyword evidence="3" id="KW-1185">Reference proteome</keyword>
<dbReference type="RefSeq" id="WP_345216713.1">
    <property type="nucleotide sequence ID" value="NZ_BAABGN010000011.1"/>
</dbReference>
<evidence type="ECO:0000313" key="2">
    <source>
        <dbReference type="EMBL" id="GAA4426931.1"/>
    </source>
</evidence>
<dbReference type="PANTHER" id="PTHR43441:SF11">
    <property type="entry name" value="RIBOSOMAL-PROTEIN-SERINE ACETYLTRANSFERASE"/>
    <property type="match status" value="1"/>
</dbReference>
<dbReference type="Proteomes" id="UP001500622">
    <property type="component" value="Unassembled WGS sequence"/>
</dbReference>
<evidence type="ECO:0000259" key="1">
    <source>
        <dbReference type="PROSITE" id="PS51186"/>
    </source>
</evidence>
<comment type="caution">
    <text evidence="2">The sequence shown here is derived from an EMBL/GenBank/DDBJ whole genome shotgun (WGS) entry which is preliminary data.</text>
</comment>
<reference evidence="3" key="1">
    <citation type="journal article" date="2019" name="Int. J. Syst. Evol. Microbiol.">
        <title>The Global Catalogue of Microorganisms (GCM) 10K type strain sequencing project: providing services to taxonomists for standard genome sequencing and annotation.</title>
        <authorList>
            <consortium name="The Broad Institute Genomics Platform"/>
            <consortium name="The Broad Institute Genome Sequencing Center for Infectious Disease"/>
            <person name="Wu L."/>
            <person name="Ma J."/>
        </authorList>
    </citation>
    <scope>NUCLEOTIDE SEQUENCE [LARGE SCALE GENOMIC DNA]</scope>
    <source>
        <strain evidence="3">JCM 17810</strain>
    </source>
</reference>
<dbReference type="InterPro" id="IPR000182">
    <property type="entry name" value="GNAT_dom"/>
</dbReference>
<feature type="domain" description="N-acetyltransferase" evidence="1">
    <location>
        <begin position="20"/>
        <end position="187"/>
    </location>
</feature>
<protein>
    <submittedName>
        <fullName evidence="2">GNAT family protein</fullName>
    </submittedName>
</protein>
<dbReference type="Gene3D" id="3.40.630.30">
    <property type="match status" value="1"/>
</dbReference>
<dbReference type="InterPro" id="IPR016181">
    <property type="entry name" value="Acyl_CoA_acyltransferase"/>
</dbReference>